<proteinExistence type="inferred from homology"/>
<dbReference type="AlphaFoldDB" id="A0A2I0TRD4"/>
<dbReference type="EMBL" id="KZ507704">
    <property type="protein sequence ID" value="PKU36351.1"/>
    <property type="molecule type" value="Genomic_DNA"/>
</dbReference>
<dbReference type="InterPro" id="IPR009643">
    <property type="entry name" value="HS1-bd"/>
</dbReference>
<reference evidence="4" key="1">
    <citation type="submission" date="2017-11" db="EMBL/GenBank/DDBJ databases">
        <authorList>
            <person name="Lima N.C."/>
            <person name="Parody-Merino A.M."/>
            <person name="Battley P.F."/>
            <person name="Fidler A.E."/>
            <person name="Prosdocimi F."/>
        </authorList>
    </citation>
    <scope>NUCLEOTIDE SEQUENCE [LARGE SCALE GENOMIC DNA]</scope>
</reference>
<comment type="similarity">
    <text evidence="1">Belongs to the HSBP1 family.</text>
</comment>
<dbReference type="GO" id="GO:0003714">
    <property type="term" value="F:transcription corepressor activity"/>
    <property type="evidence" value="ECO:0007669"/>
    <property type="project" value="InterPro"/>
</dbReference>
<dbReference type="PANTHER" id="PTHR19424">
    <property type="entry name" value="HEAT SHOCK FACTOR BINDING PROTEIN 1"/>
    <property type="match status" value="1"/>
</dbReference>
<keyword evidence="4" id="KW-1185">Reference proteome</keyword>
<dbReference type="OrthoDB" id="4159489at2759"/>
<keyword evidence="2" id="KW-0175">Coiled coil</keyword>
<dbReference type="Pfam" id="PF06825">
    <property type="entry name" value="HSBP1"/>
    <property type="match status" value="1"/>
</dbReference>
<protein>
    <recommendedName>
        <fullName evidence="5">Rna-directed dna polymerase from mobile element jockey-like</fullName>
    </recommendedName>
</protein>
<evidence type="ECO:0000256" key="2">
    <source>
        <dbReference type="SAM" id="Coils"/>
    </source>
</evidence>
<dbReference type="GO" id="GO:0005634">
    <property type="term" value="C:nucleus"/>
    <property type="evidence" value="ECO:0007669"/>
    <property type="project" value="TreeGrafter"/>
</dbReference>
<dbReference type="GO" id="GO:0005829">
    <property type="term" value="C:cytosol"/>
    <property type="evidence" value="ECO:0007669"/>
    <property type="project" value="TreeGrafter"/>
</dbReference>
<reference evidence="4" key="2">
    <citation type="submission" date="2017-12" db="EMBL/GenBank/DDBJ databases">
        <title>Genome sequence of the Bar-tailed Godwit (Limosa lapponica baueri).</title>
        <authorList>
            <person name="Lima N.C.B."/>
            <person name="Parody-Merino A.M."/>
            <person name="Battley P.F."/>
            <person name="Fidler A.E."/>
            <person name="Prosdocimi F."/>
        </authorList>
    </citation>
    <scope>NUCLEOTIDE SEQUENCE [LARGE SCALE GENOMIC DNA]</scope>
</reference>
<accession>A0A2I0TRD4</accession>
<dbReference type="PANTHER" id="PTHR19424:SF0">
    <property type="entry name" value="HEAT SHOCK FACTOR BINDING PROTEIN 1"/>
    <property type="match status" value="1"/>
</dbReference>
<evidence type="ECO:0000313" key="4">
    <source>
        <dbReference type="Proteomes" id="UP000233556"/>
    </source>
</evidence>
<evidence type="ECO:0000256" key="1">
    <source>
        <dbReference type="ARBA" id="ARBA00006349"/>
    </source>
</evidence>
<feature type="coiled-coil region" evidence="2">
    <location>
        <begin position="87"/>
        <end position="114"/>
    </location>
</feature>
<dbReference type="GO" id="GO:0070370">
    <property type="term" value="P:cellular heat acclimation"/>
    <property type="evidence" value="ECO:0007669"/>
    <property type="project" value="TreeGrafter"/>
</dbReference>
<sequence>MKMMRKLEHLCYEDRLRELGLFRLKNRRLQGDLIAASQYLKGATGKLESDFLQGHVVIGQGVIASNWKKKNSSCYWIAVIILNSIELDDMSCRIDDLEKNIADLMTQAGVEELEGENKAPATNKS</sequence>
<organism evidence="3 4">
    <name type="scientific">Limosa lapponica baueri</name>
    <dbReference type="NCBI Taxonomy" id="1758121"/>
    <lineage>
        <taxon>Eukaryota</taxon>
        <taxon>Metazoa</taxon>
        <taxon>Chordata</taxon>
        <taxon>Craniata</taxon>
        <taxon>Vertebrata</taxon>
        <taxon>Euteleostomi</taxon>
        <taxon>Archelosauria</taxon>
        <taxon>Archosauria</taxon>
        <taxon>Dinosauria</taxon>
        <taxon>Saurischia</taxon>
        <taxon>Theropoda</taxon>
        <taxon>Coelurosauria</taxon>
        <taxon>Aves</taxon>
        <taxon>Neognathae</taxon>
        <taxon>Neoaves</taxon>
        <taxon>Charadriiformes</taxon>
        <taxon>Scolopacidae</taxon>
        <taxon>Limosa</taxon>
    </lineage>
</organism>
<name>A0A2I0TRD4_LIMLA</name>
<evidence type="ECO:0008006" key="5">
    <source>
        <dbReference type="Google" id="ProtNLM"/>
    </source>
</evidence>
<dbReference type="Proteomes" id="UP000233556">
    <property type="component" value="Unassembled WGS sequence"/>
</dbReference>
<gene>
    <name evidence="3" type="ORF">llap_13345</name>
</gene>
<evidence type="ECO:0000313" key="3">
    <source>
        <dbReference type="EMBL" id="PKU36351.1"/>
    </source>
</evidence>